<name>A0A8X6MPD9_NEPPI</name>
<feature type="non-terminal residue" evidence="2">
    <location>
        <position position="1"/>
    </location>
</feature>
<evidence type="ECO:0000256" key="1">
    <source>
        <dbReference type="SAM" id="SignalP"/>
    </source>
</evidence>
<dbReference type="EMBL" id="BMAW01049517">
    <property type="protein sequence ID" value="GFS70956.1"/>
    <property type="molecule type" value="Genomic_DNA"/>
</dbReference>
<sequence length="64" mass="6917">MLVPALIIGIQFVPSLIAETDTTANPSCTDQSFIVAPLKKEVDGVFILRQVPLIGPIRGRKTRA</sequence>
<accession>A0A8X6MPD9</accession>
<evidence type="ECO:0000313" key="2">
    <source>
        <dbReference type="EMBL" id="GFS70956.1"/>
    </source>
</evidence>
<dbReference type="AlphaFoldDB" id="A0A8X6MPD9"/>
<feature type="chain" id="PRO_5036475250" evidence="1">
    <location>
        <begin position="19"/>
        <end position="64"/>
    </location>
</feature>
<feature type="signal peptide" evidence="1">
    <location>
        <begin position="1"/>
        <end position="18"/>
    </location>
</feature>
<dbReference type="Proteomes" id="UP000887013">
    <property type="component" value="Unassembled WGS sequence"/>
</dbReference>
<evidence type="ECO:0000313" key="3">
    <source>
        <dbReference type="Proteomes" id="UP000887013"/>
    </source>
</evidence>
<gene>
    <name evidence="2" type="ORF">NPIL_166221</name>
</gene>
<organism evidence="2 3">
    <name type="scientific">Nephila pilipes</name>
    <name type="common">Giant wood spider</name>
    <name type="synonym">Nephila maculata</name>
    <dbReference type="NCBI Taxonomy" id="299642"/>
    <lineage>
        <taxon>Eukaryota</taxon>
        <taxon>Metazoa</taxon>
        <taxon>Ecdysozoa</taxon>
        <taxon>Arthropoda</taxon>
        <taxon>Chelicerata</taxon>
        <taxon>Arachnida</taxon>
        <taxon>Araneae</taxon>
        <taxon>Araneomorphae</taxon>
        <taxon>Entelegynae</taxon>
        <taxon>Araneoidea</taxon>
        <taxon>Nephilidae</taxon>
        <taxon>Nephila</taxon>
    </lineage>
</organism>
<proteinExistence type="predicted"/>
<comment type="caution">
    <text evidence="2">The sequence shown here is derived from an EMBL/GenBank/DDBJ whole genome shotgun (WGS) entry which is preliminary data.</text>
</comment>
<protein>
    <submittedName>
        <fullName evidence="2">Uncharacterized protein</fullName>
    </submittedName>
</protein>
<keyword evidence="1" id="KW-0732">Signal</keyword>
<keyword evidence="3" id="KW-1185">Reference proteome</keyword>
<reference evidence="2" key="1">
    <citation type="submission" date="2020-08" db="EMBL/GenBank/DDBJ databases">
        <title>Multicomponent nature underlies the extraordinary mechanical properties of spider dragline silk.</title>
        <authorList>
            <person name="Kono N."/>
            <person name="Nakamura H."/>
            <person name="Mori M."/>
            <person name="Yoshida Y."/>
            <person name="Ohtoshi R."/>
            <person name="Malay A.D."/>
            <person name="Moran D.A.P."/>
            <person name="Tomita M."/>
            <person name="Numata K."/>
            <person name="Arakawa K."/>
        </authorList>
    </citation>
    <scope>NUCLEOTIDE SEQUENCE</scope>
</reference>